<feature type="binding site" evidence="9">
    <location>
        <position position="87"/>
    </location>
    <ligand>
        <name>substrate</name>
    </ligand>
</feature>
<dbReference type="NCBIfam" id="TIGR00125">
    <property type="entry name" value="cyt_tran_rel"/>
    <property type="match status" value="1"/>
</dbReference>
<comment type="similarity">
    <text evidence="9">Belongs to the bacterial CoaD family.</text>
</comment>
<dbReference type="RefSeq" id="WP_149679203.1">
    <property type="nucleotide sequence ID" value="NZ_DAONMB010000098.1"/>
</dbReference>
<dbReference type="NCBIfam" id="TIGR01510">
    <property type="entry name" value="coaD_prev_kdtB"/>
    <property type="match status" value="1"/>
</dbReference>
<feature type="domain" description="Cytidyltransferase-like" evidence="10">
    <location>
        <begin position="5"/>
        <end position="133"/>
    </location>
</feature>
<keyword evidence="3 9" id="KW-0548">Nucleotidyltransferase</keyword>
<dbReference type="HAMAP" id="MF_00151">
    <property type="entry name" value="PPAT_bact"/>
    <property type="match status" value="1"/>
</dbReference>
<evidence type="ECO:0000256" key="9">
    <source>
        <dbReference type="HAMAP-Rule" id="MF_00151"/>
    </source>
</evidence>
<dbReference type="GO" id="GO:0005737">
    <property type="term" value="C:cytoplasm"/>
    <property type="evidence" value="ECO:0007669"/>
    <property type="project" value="UniProtKB-SubCell"/>
</dbReference>
<evidence type="ECO:0000256" key="2">
    <source>
        <dbReference type="ARBA" id="ARBA00022679"/>
    </source>
</evidence>
<dbReference type="PANTHER" id="PTHR21342">
    <property type="entry name" value="PHOSPHOPANTETHEINE ADENYLYLTRANSFERASE"/>
    <property type="match status" value="1"/>
</dbReference>
<keyword evidence="4 9" id="KW-0547">Nucleotide-binding</keyword>
<keyword evidence="6 9" id="KW-0460">Magnesium</keyword>
<feature type="binding site" evidence="9">
    <location>
        <begin position="88"/>
        <end position="90"/>
    </location>
    <ligand>
        <name>ATP</name>
        <dbReference type="ChEBI" id="CHEBI:30616"/>
    </ligand>
</feature>
<accession>A0A1M6ICM0</accession>
<dbReference type="Gene3D" id="3.40.50.620">
    <property type="entry name" value="HUPs"/>
    <property type="match status" value="1"/>
</dbReference>
<comment type="catalytic activity">
    <reaction evidence="8 9">
        <text>(R)-4'-phosphopantetheine + ATP + H(+) = 3'-dephospho-CoA + diphosphate</text>
        <dbReference type="Rhea" id="RHEA:19801"/>
        <dbReference type="ChEBI" id="CHEBI:15378"/>
        <dbReference type="ChEBI" id="CHEBI:30616"/>
        <dbReference type="ChEBI" id="CHEBI:33019"/>
        <dbReference type="ChEBI" id="CHEBI:57328"/>
        <dbReference type="ChEBI" id="CHEBI:61723"/>
        <dbReference type="EC" id="2.7.7.3"/>
    </reaction>
</comment>
<feature type="site" description="Transition state stabilizer" evidence="9">
    <location>
        <position position="17"/>
    </location>
</feature>
<feature type="binding site" evidence="9">
    <location>
        <position position="17"/>
    </location>
    <ligand>
        <name>ATP</name>
        <dbReference type="ChEBI" id="CHEBI:30616"/>
    </ligand>
</feature>
<sequence length="162" mass="18375">MRVLVYPGSFDPVTNGHMDIIERAAKICDKLIVAVLVNHSKAPLFTMEERTRFLKMAIGDRENIEVCSFSGLLVDFMRSVNAKTIIKGLRAVSDFEYEMQMALLNRNMDQEIDTLFMMTSINNCFLSSSVVKELARNGARIEDYVPHAIAPFIYEKFKKAGV</sequence>
<dbReference type="EC" id="2.7.7.3" evidence="9"/>
<feature type="binding site" evidence="9">
    <location>
        <position position="98"/>
    </location>
    <ligand>
        <name>ATP</name>
        <dbReference type="ChEBI" id="CHEBI:30616"/>
    </ligand>
</feature>
<feature type="binding site" evidence="9">
    <location>
        <position position="73"/>
    </location>
    <ligand>
        <name>substrate</name>
    </ligand>
</feature>
<dbReference type="InterPro" id="IPR001980">
    <property type="entry name" value="PPAT"/>
</dbReference>
<dbReference type="EMBL" id="FQZP01000041">
    <property type="protein sequence ID" value="SHJ32190.1"/>
    <property type="molecule type" value="Genomic_DNA"/>
</dbReference>
<evidence type="ECO:0000313" key="12">
    <source>
        <dbReference type="Proteomes" id="UP000324781"/>
    </source>
</evidence>
<dbReference type="UniPathway" id="UPA00241">
    <property type="reaction ID" value="UER00355"/>
</dbReference>
<feature type="binding site" evidence="9">
    <location>
        <position position="41"/>
    </location>
    <ligand>
        <name>substrate</name>
    </ligand>
</feature>
<gene>
    <name evidence="9" type="primary">coaD</name>
    <name evidence="11" type="ORF">SAMN05444373_104117</name>
</gene>
<keyword evidence="1 9" id="KW-0963">Cytoplasm</keyword>
<dbReference type="PANTHER" id="PTHR21342:SF1">
    <property type="entry name" value="PHOSPHOPANTETHEINE ADENYLYLTRANSFERASE"/>
    <property type="match status" value="1"/>
</dbReference>
<evidence type="ECO:0000313" key="11">
    <source>
        <dbReference type="EMBL" id="SHJ32190.1"/>
    </source>
</evidence>
<evidence type="ECO:0000256" key="6">
    <source>
        <dbReference type="ARBA" id="ARBA00022842"/>
    </source>
</evidence>
<dbReference type="AlphaFoldDB" id="A0A1M6ICM0"/>
<dbReference type="GO" id="GO:0005524">
    <property type="term" value="F:ATP binding"/>
    <property type="evidence" value="ECO:0007669"/>
    <property type="project" value="UniProtKB-KW"/>
</dbReference>
<dbReference type="InterPro" id="IPR004821">
    <property type="entry name" value="Cyt_trans-like"/>
</dbReference>
<evidence type="ECO:0000256" key="4">
    <source>
        <dbReference type="ARBA" id="ARBA00022741"/>
    </source>
</evidence>
<keyword evidence="2 9" id="KW-0808">Transferase</keyword>
<dbReference type="SUPFAM" id="SSF52374">
    <property type="entry name" value="Nucleotidylyl transferase"/>
    <property type="match status" value="1"/>
</dbReference>
<feature type="binding site" evidence="9">
    <location>
        <position position="9"/>
    </location>
    <ligand>
        <name>substrate</name>
    </ligand>
</feature>
<evidence type="ECO:0000256" key="3">
    <source>
        <dbReference type="ARBA" id="ARBA00022695"/>
    </source>
</evidence>
<comment type="function">
    <text evidence="9">Reversibly transfers an adenylyl group from ATP to 4'-phosphopantetheine, yielding dephospho-CoA (dPCoA) and pyrophosphate.</text>
</comment>
<keyword evidence="5 9" id="KW-0067">ATP-binding</keyword>
<dbReference type="OrthoDB" id="9806661at2"/>
<name>A0A1M6ICM0_9FIRM</name>
<feature type="binding site" evidence="9">
    <location>
        <begin position="123"/>
        <end position="129"/>
    </location>
    <ligand>
        <name>ATP</name>
        <dbReference type="ChEBI" id="CHEBI:30616"/>
    </ligand>
</feature>
<evidence type="ECO:0000259" key="10">
    <source>
        <dbReference type="Pfam" id="PF01467"/>
    </source>
</evidence>
<comment type="subunit">
    <text evidence="9">Homohexamer.</text>
</comment>
<organism evidence="11 12">
    <name type="scientific">Thermoclostridium caenicola</name>
    <dbReference type="NCBI Taxonomy" id="659425"/>
    <lineage>
        <taxon>Bacteria</taxon>
        <taxon>Bacillati</taxon>
        <taxon>Bacillota</taxon>
        <taxon>Clostridia</taxon>
        <taxon>Eubacteriales</taxon>
        <taxon>Oscillospiraceae</taxon>
        <taxon>Thermoclostridium</taxon>
    </lineage>
</organism>
<comment type="pathway">
    <text evidence="9">Cofactor biosynthesis; coenzyme A biosynthesis; CoA from (R)-pantothenate: step 4/5.</text>
</comment>
<proteinExistence type="inferred from homology"/>
<evidence type="ECO:0000256" key="1">
    <source>
        <dbReference type="ARBA" id="ARBA00022490"/>
    </source>
</evidence>
<dbReference type="PRINTS" id="PR01020">
    <property type="entry name" value="LPSBIOSNTHSS"/>
</dbReference>
<dbReference type="GO" id="GO:0015937">
    <property type="term" value="P:coenzyme A biosynthetic process"/>
    <property type="evidence" value="ECO:0007669"/>
    <property type="project" value="UniProtKB-UniRule"/>
</dbReference>
<dbReference type="GO" id="GO:0004595">
    <property type="term" value="F:pantetheine-phosphate adenylyltransferase activity"/>
    <property type="evidence" value="ECO:0007669"/>
    <property type="project" value="UniProtKB-UniRule"/>
</dbReference>
<reference evidence="11 12" key="1">
    <citation type="submission" date="2016-11" db="EMBL/GenBank/DDBJ databases">
        <authorList>
            <person name="Varghese N."/>
            <person name="Submissions S."/>
        </authorList>
    </citation>
    <scope>NUCLEOTIDE SEQUENCE [LARGE SCALE GENOMIC DNA]</scope>
    <source>
        <strain evidence="11 12">DSM 19027</strain>
    </source>
</reference>
<comment type="cofactor">
    <cofactor evidence="9">
        <name>Mg(2+)</name>
        <dbReference type="ChEBI" id="CHEBI:18420"/>
    </cofactor>
</comment>
<evidence type="ECO:0000256" key="5">
    <source>
        <dbReference type="ARBA" id="ARBA00022840"/>
    </source>
</evidence>
<keyword evidence="7 9" id="KW-0173">Coenzyme A biosynthesis</keyword>
<feature type="binding site" evidence="9">
    <location>
        <begin position="9"/>
        <end position="10"/>
    </location>
    <ligand>
        <name>ATP</name>
        <dbReference type="ChEBI" id="CHEBI:30616"/>
    </ligand>
</feature>
<evidence type="ECO:0000256" key="7">
    <source>
        <dbReference type="ARBA" id="ARBA00022993"/>
    </source>
</evidence>
<dbReference type="Proteomes" id="UP000324781">
    <property type="component" value="Unassembled WGS sequence"/>
</dbReference>
<keyword evidence="12" id="KW-1185">Reference proteome</keyword>
<comment type="subcellular location">
    <subcellularLocation>
        <location evidence="9">Cytoplasm</location>
    </subcellularLocation>
</comment>
<evidence type="ECO:0000256" key="8">
    <source>
        <dbReference type="ARBA" id="ARBA00029346"/>
    </source>
</evidence>
<dbReference type="CDD" id="cd02163">
    <property type="entry name" value="PPAT"/>
    <property type="match status" value="1"/>
</dbReference>
<dbReference type="Pfam" id="PF01467">
    <property type="entry name" value="CTP_transf_like"/>
    <property type="match status" value="1"/>
</dbReference>
<dbReference type="InterPro" id="IPR014729">
    <property type="entry name" value="Rossmann-like_a/b/a_fold"/>
</dbReference>
<protein>
    <recommendedName>
        <fullName evidence="9">Phosphopantetheine adenylyltransferase</fullName>
        <ecNumber evidence="9">2.7.7.3</ecNumber>
    </recommendedName>
    <alternativeName>
        <fullName evidence="9">Dephospho-CoA pyrophosphorylase</fullName>
    </alternativeName>
    <alternativeName>
        <fullName evidence="9">Pantetheine-phosphate adenylyltransferase</fullName>
        <shortName evidence="9">PPAT</shortName>
    </alternativeName>
</protein>